<feature type="transmembrane region" description="Helical" evidence="7">
    <location>
        <begin position="194"/>
        <end position="222"/>
    </location>
</feature>
<evidence type="ECO:0000313" key="9">
    <source>
        <dbReference type="EMBL" id="KAF4459382.1"/>
    </source>
</evidence>
<feature type="region of interest" description="Disordered" evidence="6">
    <location>
        <begin position="323"/>
        <end position="344"/>
    </location>
</feature>
<feature type="transmembrane region" description="Helical" evidence="7">
    <location>
        <begin position="134"/>
        <end position="156"/>
    </location>
</feature>
<dbReference type="EMBL" id="JAADYS010002188">
    <property type="protein sequence ID" value="KAF4459382.1"/>
    <property type="molecule type" value="Genomic_DNA"/>
</dbReference>
<reference evidence="9 10" key="1">
    <citation type="submission" date="2020-01" db="EMBL/GenBank/DDBJ databases">
        <title>Identification and distribution of gene clusters putatively required for synthesis of sphingolipid metabolism inhibitors in phylogenetically diverse species of the filamentous fungus Fusarium.</title>
        <authorList>
            <person name="Kim H.-S."/>
            <person name="Busman M."/>
            <person name="Brown D.W."/>
            <person name="Divon H."/>
            <person name="Uhlig S."/>
            <person name="Proctor R.H."/>
        </authorList>
    </citation>
    <scope>NUCLEOTIDE SEQUENCE [LARGE SCALE GENOMIC DNA]</scope>
    <source>
        <strain evidence="9 10">NRRL 20459</strain>
    </source>
</reference>
<dbReference type="InterPro" id="IPR052337">
    <property type="entry name" value="SAT4-like"/>
</dbReference>
<sequence>MSASATAVEHDQSYLDANKGPVILGVILTVSILSTIFVAGRVYTRKKILGALHLDDWFTIVAVIFEWTQVALSIVAVRSGNGRHFDLLSLTQKQNAILFTILGFPFGVMAFGFPKLAVVALLVRIMNPSKIQQYILWGLASCCMLSLLGCIIILFAQCQPSRAQWDFSITDKTCWSPWILVDFAIFAGGKQASFLLFVAWVDCLIALSATTDLYLAVYPAVVLWQLQMNIRKKIALSFALGIGSIATVVAIYKCTRLPSLASSDFSYDTSDLVIWTIIESSTIIIACCIPVLQPLVDLLMGRRTFDSSTGGYKNYNSSGYQNYGNSRSGQHHGDIELNSSRQTRSKNATDIENAKYLGSRAVELDSQESILQHNSTKAADLTDHTSISTH</sequence>
<feature type="transmembrane region" description="Helical" evidence="7">
    <location>
        <begin position="56"/>
        <end position="77"/>
    </location>
</feature>
<feature type="transmembrane region" description="Helical" evidence="7">
    <location>
        <begin position="97"/>
        <end position="122"/>
    </location>
</feature>
<name>A0A8H4KY08_9HYPO</name>
<dbReference type="Proteomes" id="UP000554235">
    <property type="component" value="Unassembled WGS sequence"/>
</dbReference>
<dbReference type="PANTHER" id="PTHR33048:SF155">
    <property type="entry name" value="INTEGRAL MEMBRANE PROTEIN"/>
    <property type="match status" value="1"/>
</dbReference>
<protein>
    <submittedName>
        <fullName evidence="9">Integral membrane</fullName>
    </submittedName>
</protein>
<feature type="transmembrane region" description="Helical" evidence="7">
    <location>
        <begin position="272"/>
        <end position="292"/>
    </location>
</feature>
<evidence type="ECO:0000256" key="4">
    <source>
        <dbReference type="ARBA" id="ARBA00023136"/>
    </source>
</evidence>
<evidence type="ECO:0000256" key="6">
    <source>
        <dbReference type="SAM" id="MobiDB-lite"/>
    </source>
</evidence>
<evidence type="ECO:0000313" key="10">
    <source>
        <dbReference type="Proteomes" id="UP000554235"/>
    </source>
</evidence>
<dbReference type="OrthoDB" id="5429740at2759"/>
<feature type="transmembrane region" description="Helical" evidence="7">
    <location>
        <begin position="234"/>
        <end position="252"/>
    </location>
</feature>
<gene>
    <name evidence="9" type="ORF">FALBO_13856</name>
</gene>
<proteinExistence type="inferred from homology"/>
<dbReference type="AlphaFoldDB" id="A0A8H4KY08"/>
<comment type="caution">
    <text evidence="9">The sequence shown here is derived from an EMBL/GenBank/DDBJ whole genome shotgun (WGS) entry which is preliminary data.</text>
</comment>
<feature type="domain" description="Rhodopsin" evidence="8">
    <location>
        <begin position="41"/>
        <end position="177"/>
    </location>
</feature>
<dbReference type="Pfam" id="PF20684">
    <property type="entry name" value="Fung_rhodopsin"/>
    <property type="match status" value="2"/>
</dbReference>
<evidence type="ECO:0000256" key="2">
    <source>
        <dbReference type="ARBA" id="ARBA00022692"/>
    </source>
</evidence>
<feature type="transmembrane region" description="Helical" evidence="7">
    <location>
        <begin position="22"/>
        <end position="44"/>
    </location>
</feature>
<comment type="subcellular location">
    <subcellularLocation>
        <location evidence="1">Membrane</location>
        <topology evidence="1">Multi-pass membrane protein</topology>
    </subcellularLocation>
</comment>
<evidence type="ECO:0000256" key="7">
    <source>
        <dbReference type="SAM" id="Phobius"/>
    </source>
</evidence>
<organism evidence="9 10">
    <name type="scientific">Fusarium albosuccineum</name>
    <dbReference type="NCBI Taxonomy" id="1237068"/>
    <lineage>
        <taxon>Eukaryota</taxon>
        <taxon>Fungi</taxon>
        <taxon>Dikarya</taxon>
        <taxon>Ascomycota</taxon>
        <taxon>Pezizomycotina</taxon>
        <taxon>Sordariomycetes</taxon>
        <taxon>Hypocreomycetidae</taxon>
        <taxon>Hypocreales</taxon>
        <taxon>Nectriaceae</taxon>
        <taxon>Fusarium</taxon>
        <taxon>Fusarium decemcellulare species complex</taxon>
    </lineage>
</organism>
<feature type="domain" description="Rhodopsin" evidence="8">
    <location>
        <begin position="206"/>
        <end position="296"/>
    </location>
</feature>
<keyword evidence="4 7" id="KW-0472">Membrane</keyword>
<evidence type="ECO:0000256" key="3">
    <source>
        <dbReference type="ARBA" id="ARBA00022989"/>
    </source>
</evidence>
<dbReference type="PANTHER" id="PTHR33048">
    <property type="entry name" value="PTH11-LIKE INTEGRAL MEMBRANE PROTEIN (AFU_ORTHOLOGUE AFUA_5G11245)"/>
    <property type="match status" value="1"/>
</dbReference>
<comment type="similarity">
    <text evidence="5">Belongs to the SAT4 family.</text>
</comment>
<keyword evidence="2 7" id="KW-0812">Transmembrane</keyword>
<dbReference type="GO" id="GO:0016020">
    <property type="term" value="C:membrane"/>
    <property type="evidence" value="ECO:0007669"/>
    <property type="project" value="UniProtKB-SubCell"/>
</dbReference>
<keyword evidence="10" id="KW-1185">Reference proteome</keyword>
<dbReference type="InterPro" id="IPR049326">
    <property type="entry name" value="Rhodopsin_dom_fungi"/>
</dbReference>
<evidence type="ECO:0000259" key="8">
    <source>
        <dbReference type="Pfam" id="PF20684"/>
    </source>
</evidence>
<keyword evidence="3 7" id="KW-1133">Transmembrane helix</keyword>
<evidence type="ECO:0000256" key="1">
    <source>
        <dbReference type="ARBA" id="ARBA00004141"/>
    </source>
</evidence>
<evidence type="ECO:0000256" key="5">
    <source>
        <dbReference type="ARBA" id="ARBA00038359"/>
    </source>
</evidence>
<accession>A0A8H4KY08</accession>